<reference evidence="8" key="1">
    <citation type="journal article" date="2021" name="Nat. Commun.">
        <title>Genetic determinants of endophytism in the Arabidopsis root mycobiome.</title>
        <authorList>
            <person name="Mesny F."/>
            <person name="Miyauchi S."/>
            <person name="Thiergart T."/>
            <person name="Pickel B."/>
            <person name="Atanasova L."/>
            <person name="Karlsson M."/>
            <person name="Huettel B."/>
            <person name="Barry K.W."/>
            <person name="Haridas S."/>
            <person name="Chen C."/>
            <person name="Bauer D."/>
            <person name="Andreopoulos W."/>
            <person name="Pangilinan J."/>
            <person name="LaButti K."/>
            <person name="Riley R."/>
            <person name="Lipzen A."/>
            <person name="Clum A."/>
            <person name="Drula E."/>
            <person name="Henrissat B."/>
            <person name="Kohler A."/>
            <person name="Grigoriev I.V."/>
            <person name="Martin F.M."/>
            <person name="Hacquard S."/>
        </authorList>
    </citation>
    <scope>NUCLEOTIDE SEQUENCE</scope>
    <source>
        <strain evidence="8">MPI-CAGE-AT-0147</strain>
    </source>
</reference>
<keyword evidence="2" id="KW-0805">Transcription regulation</keyword>
<organism evidence="8 9">
    <name type="scientific">Dactylonectria macrodidyma</name>
    <dbReference type="NCBI Taxonomy" id="307937"/>
    <lineage>
        <taxon>Eukaryota</taxon>
        <taxon>Fungi</taxon>
        <taxon>Dikarya</taxon>
        <taxon>Ascomycota</taxon>
        <taxon>Pezizomycotina</taxon>
        <taxon>Sordariomycetes</taxon>
        <taxon>Hypocreomycetidae</taxon>
        <taxon>Hypocreales</taxon>
        <taxon>Nectriaceae</taxon>
        <taxon>Dactylonectria</taxon>
    </lineage>
</organism>
<evidence type="ECO:0000259" key="7">
    <source>
        <dbReference type="SMART" id="SM00906"/>
    </source>
</evidence>
<evidence type="ECO:0000256" key="6">
    <source>
        <dbReference type="SAM" id="MobiDB-lite"/>
    </source>
</evidence>
<gene>
    <name evidence="8" type="ORF">EDB81DRAFT_910876</name>
</gene>
<evidence type="ECO:0000256" key="4">
    <source>
        <dbReference type="ARBA" id="ARBA00023163"/>
    </source>
</evidence>
<feature type="non-terminal residue" evidence="8">
    <location>
        <position position="557"/>
    </location>
</feature>
<evidence type="ECO:0000313" key="9">
    <source>
        <dbReference type="Proteomes" id="UP000738349"/>
    </source>
</evidence>
<feature type="region of interest" description="Disordered" evidence="6">
    <location>
        <begin position="1"/>
        <end position="26"/>
    </location>
</feature>
<accession>A0A9P9DSZ0</accession>
<dbReference type="GO" id="GO:0008270">
    <property type="term" value="F:zinc ion binding"/>
    <property type="evidence" value="ECO:0007669"/>
    <property type="project" value="InterPro"/>
</dbReference>
<dbReference type="AlphaFoldDB" id="A0A9P9DSZ0"/>
<evidence type="ECO:0000256" key="5">
    <source>
        <dbReference type="ARBA" id="ARBA00023242"/>
    </source>
</evidence>
<name>A0A9P9DSZ0_9HYPO</name>
<evidence type="ECO:0000256" key="3">
    <source>
        <dbReference type="ARBA" id="ARBA00023125"/>
    </source>
</evidence>
<sequence length="557" mass="63573">ANLLTYHSQFGEPSKTRQGASSLPRRTKPKNICTLAVISEEHEDTTATENEIEGRNKQDDGEAPLNSVADVQFPRPPITDAGRIAYFGESCTPNIQLGDIQHHSNLAYHPLHHSLPDCRAHLTSLDAMEMEALHQRGAFLLPPKPLRDELIDNYFRWIHPLMPMINRVQFMTQYYDSMKPPSFLLLQAMFSAGTRVCNNPGLLDDGGSTIPAALTFYKRAKALYDANYEDDQVTVVQSLLLMGWCWGGSIDVTKSVLYWTRLAITVAQNSGMHRSVKNSKLRLSEERLRKRIWWTLFTRDRSIAVALGQPTCVKLADSDLGMLTEDDFIEDEDEAECPSTYQSDSSYVQFFLQYVKLCIEVDVVLSEYLTVTKKLDHSIDFTYSAMVTDDWFKHCPSAWNIQEHNFWSAILHCNYYTILCFIHRANLDRNRKWQLGDEASKLSQNVLVHASEMIYLIVECLDAHDELRYCPTFILYSCFSVSIIYVYQMRSAMPSVQQSAKGRLRTLMEAMKGLSQVWLVGKLVYQLFGFILGDEILDNEAHKAIGKKHQTFSEGLN</sequence>
<proteinExistence type="predicted"/>
<evidence type="ECO:0000313" key="8">
    <source>
        <dbReference type="EMBL" id="KAH7126060.1"/>
    </source>
</evidence>
<dbReference type="PANTHER" id="PTHR47171:SF3">
    <property type="entry name" value="FARA-RELATED"/>
    <property type="match status" value="1"/>
</dbReference>
<dbReference type="EMBL" id="JAGMUV010000020">
    <property type="protein sequence ID" value="KAH7126060.1"/>
    <property type="molecule type" value="Genomic_DNA"/>
</dbReference>
<keyword evidence="3" id="KW-0238">DNA-binding</keyword>
<dbReference type="GO" id="GO:0003677">
    <property type="term" value="F:DNA binding"/>
    <property type="evidence" value="ECO:0007669"/>
    <property type="project" value="UniProtKB-KW"/>
</dbReference>
<keyword evidence="9" id="KW-1185">Reference proteome</keyword>
<protein>
    <submittedName>
        <fullName evidence="8">Fungal-specific transcription factor domain-containing protein</fullName>
    </submittedName>
</protein>
<dbReference type="GO" id="GO:0006351">
    <property type="term" value="P:DNA-templated transcription"/>
    <property type="evidence" value="ECO:0007669"/>
    <property type="project" value="InterPro"/>
</dbReference>
<dbReference type="InterPro" id="IPR052073">
    <property type="entry name" value="Amide_Lactam_Regulators"/>
</dbReference>
<keyword evidence="4" id="KW-0804">Transcription</keyword>
<keyword evidence="5" id="KW-0539">Nucleus</keyword>
<dbReference type="Pfam" id="PF04082">
    <property type="entry name" value="Fungal_trans"/>
    <property type="match status" value="1"/>
</dbReference>
<dbReference type="PANTHER" id="PTHR47171">
    <property type="entry name" value="FARA-RELATED"/>
    <property type="match status" value="1"/>
</dbReference>
<keyword evidence="1" id="KW-0862">Zinc</keyword>
<evidence type="ECO:0000256" key="2">
    <source>
        <dbReference type="ARBA" id="ARBA00023015"/>
    </source>
</evidence>
<dbReference type="SMART" id="SM00906">
    <property type="entry name" value="Fungal_trans"/>
    <property type="match status" value="1"/>
</dbReference>
<dbReference type="InterPro" id="IPR007219">
    <property type="entry name" value="XnlR_reg_dom"/>
</dbReference>
<comment type="caution">
    <text evidence="8">The sequence shown here is derived from an EMBL/GenBank/DDBJ whole genome shotgun (WGS) entry which is preliminary data.</text>
</comment>
<dbReference type="OrthoDB" id="25391at2759"/>
<dbReference type="CDD" id="cd12148">
    <property type="entry name" value="fungal_TF_MHR"/>
    <property type="match status" value="1"/>
</dbReference>
<dbReference type="Proteomes" id="UP000738349">
    <property type="component" value="Unassembled WGS sequence"/>
</dbReference>
<feature type="domain" description="Xylanolytic transcriptional activator regulatory" evidence="7">
    <location>
        <begin position="256"/>
        <end position="328"/>
    </location>
</feature>
<feature type="non-terminal residue" evidence="8">
    <location>
        <position position="1"/>
    </location>
</feature>
<evidence type="ECO:0000256" key="1">
    <source>
        <dbReference type="ARBA" id="ARBA00022833"/>
    </source>
</evidence>
<feature type="region of interest" description="Disordered" evidence="6">
    <location>
        <begin position="40"/>
        <end position="74"/>
    </location>
</feature>